<dbReference type="AlphaFoldDB" id="A0A9X4KKG1"/>
<keyword evidence="2" id="KW-1185">Reference proteome</keyword>
<protein>
    <submittedName>
        <fullName evidence="1">Uncharacterized protein</fullName>
    </submittedName>
</protein>
<name>A0A9X4KKG1_9BACL</name>
<proteinExistence type="predicted"/>
<dbReference type="EMBL" id="JAPDHZ010000003">
    <property type="protein sequence ID" value="MDG0791957.1"/>
    <property type="molecule type" value="Genomic_DNA"/>
</dbReference>
<gene>
    <name evidence="1" type="ORF">OMP38_14655</name>
</gene>
<evidence type="ECO:0000313" key="2">
    <source>
        <dbReference type="Proteomes" id="UP001153387"/>
    </source>
</evidence>
<evidence type="ECO:0000313" key="1">
    <source>
        <dbReference type="EMBL" id="MDG0791957.1"/>
    </source>
</evidence>
<dbReference type="Proteomes" id="UP001153387">
    <property type="component" value="Unassembled WGS sequence"/>
</dbReference>
<sequence>MNNFNIVSKCCHQPIVQGYRREYPFDPYHYVDVKYDACDGCGLEIDGYLYADEETGEIVGDGM</sequence>
<comment type="caution">
    <text evidence="1">The sequence shown here is derived from an EMBL/GenBank/DDBJ whole genome shotgun (WGS) entry which is preliminary data.</text>
</comment>
<accession>A0A9X4KKG1</accession>
<reference evidence="1 2" key="1">
    <citation type="submission" date="2022-10" db="EMBL/GenBank/DDBJ databases">
        <title>Comparative genomic analysis of Cohnella hashimotonis sp. nov., isolated from the International Space Station.</title>
        <authorList>
            <person name="Simpson A."/>
            <person name="Venkateswaran K."/>
        </authorList>
    </citation>
    <scope>NUCLEOTIDE SEQUENCE [LARGE SCALE GENOMIC DNA]</scope>
    <source>
        <strain evidence="1 2">DSM 18997</strain>
    </source>
</reference>
<organism evidence="1 2">
    <name type="scientific">Cohnella ginsengisoli</name>
    <dbReference type="NCBI Taxonomy" id="425004"/>
    <lineage>
        <taxon>Bacteria</taxon>
        <taxon>Bacillati</taxon>
        <taxon>Bacillota</taxon>
        <taxon>Bacilli</taxon>
        <taxon>Bacillales</taxon>
        <taxon>Paenibacillaceae</taxon>
        <taxon>Cohnella</taxon>
    </lineage>
</organism>
<dbReference type="RefSeq" id="WP_277565796.1">
    <property type="nucleotide sequence ID" value="NZ_JAPDHZ010000003.1"/>
</dbReference>